<proteinExistence type="predicted"/>
<dbReference type="HOGENOM" id="CLU_2160277_0_0_1"/>
<keyword evidence="2" id="KW-1185">Reference proteome</keyword>
<gene>
    <name evidence="1" type="ORF">EV44_g3496</name>
</gene>
<dbReference type="EMBL" id="JNVN01000892">
    <property type="protein sequence ID" value="KHJ34402.1"/>
    <property type="molecule type" value="Genomic_DNA"/>
</dbReference>
<evidence type="ECO:0000313" key="2">
    <source>
        <dbReference type="Proteomes" id="UP000030854"/>
    </source>
</evidence>
<accession>A0A0B1P6U1</accession>
<organism evidence="1 2">
    <name type="scientific">Uncinula necator</name>
    <name type="common">Grape powdery mildew</name>
    <dbReference type="NCBI Taxonomy" id="52586"/>
    <lineage>
        <taxon>Eukaryota</taxon>
        <taxon>Fungi</taxon>
        <taxon>Dikarya</taxon>
        <taxon>Ascomycota</taxon>
        <taxon>Pezizomycotina</taxon>
        <taxon>Leotiomycetes</taxon>
        <taxon>Erysiphales</taxon>
        <taxon>Erysiphaceae</taxon>
        <taxon>Erysiphe</taxon>
    </lineage>
</organism>
<dbReference type="AlphaFoldDB" id="A0A0B1P6U1"/>
<dbReference type="Proteomes" id="UP000030854">
    <property type="component" value="Unassembled WGS sequence"/>
</dbReference>
<sequence length="111" mass="12414">MGRQLRFLEKQHSKPQILAGVEKANNSIKSAEVAVTYVRKINQQNTEQSKQAGITLAKSSIASPKPRSQNLLVVIARHTENISEKAIKMLNNYRRNDAPLPELHTIIQSGE</sequence>
<reference evidence="1 2" key="1">
    <citation type="journal article" date="2014" name="BMC Genomics">
        <title>Adaptive genomic structural variation in the grape powdery mildew pathogen, Erysiphe necator.</title>
        <authorList>
            <person name="Jones L."/>
            <person name="Riaz S."/>
            <person name="Morales-Cruz A."/>
            <person name="Amrine K.C."/>
            <person name="McGuire B."/>
            <person name="Gubler W.D."/>
            <person name="Walker M.A."/>
            <person name="Cantu D."/>
        </authorList>
    </citation>
    <scope>NUCLEOTIDE SEQUENCE [LARGE SCALE GENOMIC DNA]</scope>
    <source>
        <strain evidence="2">c</strain>
    </source>
</reference>
<name>A0A0B1P6U1_UNCNE</name>
<comment type="caution">
    <text evidence="1">The sequence shown here is derived from an EMBL/GenBank/DDBJ whole genome shotgun (WGS) entry which is preliminary data.</text>
</comment>
<protein>
    <submittedName>
        <fullName evidence="1">Uncharacterized protein</fullName>
    </submittedName>
</protein>
<evidence type="ECO:0000313" key="1">
    <source>
        <dbReference type="EMBL" id="KHJ34402.1"/>
    </source>
</evidence>